<dbReference type="Pfam" id="PF01590">
    <property type="entry name" value="GAF"/>
    <property type="match status" value="1"/>
</dbReference>
<dbReference type="EMBL" id="REFR01000011">
    <property type="protein sequence ID" value="RMB08070.1"/>
    <property type="molecule type" value="Genomic_DNA"/>
</dbReference>
<dbReference type="CDD" id="cd00569">
    <property type="entry name" value="HTH_Hin_like"/>
    <property type="match status" value="1"/>
</dbReference>
<dbReference type="InterPro" id="IPR029016">
    <property type="entry name" value="GAF-like_dom_sf"/>
</dbReference>
<dbReference type="Proteomes" id="UP000271227">
    <property type="component" value="Unassembled WGS sequence"/>
</dbReference>
<dbReference type="Pfam" id="PF02954">
    <property type="entry name" value="HTH_8"/>
    <property type="match status" value="1"/>
</dbReference>
<dbReference type="InterPro" id="IPR002197">
    <property type="entry name" value="HTH_Fis"/>
</dbReference>
<feature type="domain" description="GAF" evidence="1">
    <location>
        <begin position="75"/>
        <end position="193"/>
    </location>
</feature>
<dbReference type="Gene3D" id="3.30.450.40">
    <property type="match status" value="1"/>
</dbReference>
<evidence type="ECO:0000313" key="4">
    <source>
        <dbReference type="Proteomes" id="UP000271227"/>
    </source>
</evidence>
<dbReference type="SUPFAM" id="SSF55781">
    <property type="entry name" value="GAF domain-like"/>
    <property type="match status" value="1"/>
</dbReference>
<dbReference type="InterPro" id="IPR003018">
    <property type="entry name" value="GAF"/>
</dbReference>
<dbReference type="RefSeq" id="WP_121938815.1">
    <property type="nucleotide sequence ID" value="NZ_REFR01000011.1"/>
</dbReference>
<feature type="domain" description="DNA binding HTH" evidence="2">
    <location>
        <begin position="284"/>
        <end position="321"/>
    </location>
</feature>
<comment type="caution">
    <text evidence="3">The sequence shown here is derived from an EMBL/GenBank/DDBJ whole genome shotgun (WGS) entry which is preliminary data.</text>
</comment>
<accession>A0A3M0CHT5</accession>
<dbReference type="PRINTS" id="PR01590">
    <property type="entry name" value="HTHFIS"/>
</dbReference>
<keyword evidence="3" id="KW-0238">DNA-binding</keyword>
<dbReference type="GO" id="GO:0043565">
    <property type="term" value="F:sequence-specific DNA binding"/>
    <property type="evidence" value="ECO:0007669"/>
    <property type="project" value="InterPro"/>
</dbReference>
<reference evidence="3 4" key="1">
    <citation type="submission" date="2018-10" db="EMBL/GenBank/DDBJ databases">
        <title>Genomic Encyclopedia of Archaeal and Bacterial Type Strains, Phase II (KMG-II): from individual species to whole genera.</title>
        <authorList>
            <person name="Goeker M."/>
        </authorList>
    </citation>
    <scope>NUCLEOTIDE SEQUENCE [LARGE SCALE GENOMIC DNA]</scope>
    <source>
        <strain evidence="3 4">DSM 25217</strain>
    </source>
</reference>
<keyword evidence="4" id="KW-1185">Reference proteome</keyword>
<evidence type="ECO:0000259" key="1">
    <source>
        <dbReference type="Pfam" id="PF01590"/>
    </source>
</evidence>
<dbReference type="InterPro" id="IPR009057">
    <property type="entry name" value="Homeodomain-like_sf"/>
</dbReference>
<proteinExistence type="predicted"/>
<organism evidence="3 4">
    <name type="scientific">Eilatimonas milleporae</name>
    <dbReference type="NCBI Taxonomy" id="911205"/>
    <lineage>
        <taxon>Bacteria</taxon>
        <taxon>Pseudomonadati</taxon>
        <taxon>Pseudomonadota</taxon>
        <taxon>Alphaproteobacteria</taxon>
        <taxon>Kordiimonadales</taxon>
        <taxon>Kordiimonadaceae</taxon>
        <taxon>Eilatimonas</taxon>
    </lineage>
</organism>
<protein>
    <submittedName>
        <fullName evidence="3">DNA-binding protein Fis /transcriptional regulator</fullName>
    </submittedName>
</protein>
<dbReference type="SUPFAM" id="SSF46689">
    <property type="entry name" value="Homeodomain-like"/>
    <property type="match status" value="1"/>
</dbReference>
<evidence type="ECO:0000259" key="2">
    <source>
        <dbReference type="Pfam" id="PF02954"/>
    </source>
</evidence>
<name>A0A3M0CHT5_9PROT</name>
<sequence>MKSRHPVDRAAGAVHAERVLHAARSASAAATSSVAASWSRSLNFHGLAPDDPLRQERMDAARFREACERMDRLLPIAAGVMDRLFAAVGDTGCSVVFSDADGVILDRRGAPGDDDTFAECGLWTGTTWSERTEGTNGIGTCLIEERPVIVYRDDHFHSRNTAMSCMGAPVFDHLGRLAAVLDISSCRDDLTKGVARLTAHAVADAARRIESDNFQAAFPGCRIVVAEGHGPGGAMLLAVDRDDLLVGATRKARKTLGLDDDSFRTPSPLGDVMDGAGRKSDLGDAERGEIRRALARAGGNASAAARDLGVSRATLYRHMARLGVSR</sequence>
<dbReference type="OrthoDB" id="9805953at2"/>
<dbReference type="Gene3D" id="1.10.10.60">
    <property type="entry name" value="Homeodomain-like"/>
    <property type="match status" value="1"/>
</dbReference>
<gene>
    <name evidence="3" type="ORF">BXY39_2166</name>
</gene>
<dbReference type="InParanoid" id="A0A3M0CHT5"/>
<evidence type="ECO:0000313" key="3">
    <source>
        <dbReference type="EMBL" id="RMB08070.1"/>
    </source>
</evidence>
<dbReference type="AlphaFoldDB" id="A0A3M0CHT5"/>